<organism evidence="3 4">
    <name type="scientific">Myxococcus landrumensis</name>
    <dbReference type="NCBI Taxonomy" id="2813577"/>
    <lineage>
        <taxon>Bacteria</taxon>
        <taxon>Pseudomonadati</taxon>
        <taxon>Myxococcota</taxon>
        <taxon>Myxococcia</taxon>
        <taxon>Myxococcales</taxon>
        <taxon>Cystobacterineae</taxon>
        <taxon>Myxococcaceae</taxon>
        <taxon>Myxococcus</taxon>
    </lineage>
</organism>
<feature type="signal peptide" evidence="1">
    <location>
        <begin position="1"/>
        <end position="17"/>
    </location>
</feature>
<feature type="chain" id="PRO_5046130415" description="Vint domain-containing protein" evidence="1">
    <location>
        <begin position="18"/>
        <end position="620"/>
    </location>
</feature>
<dbReference type="InterPro" id="IPR036844">
    <property type="entry name" value="Hint_dom_sf"/>
</dbReference>
<dbReference type="PROSITE" id="PS50817">
    <property type="entry name" value="INTEIN_N_TER"/>
    <property type="match status" value="1"/>
</dbReference>
<evidence type="ECO:0000313" key="4">
    <source>
        <dbReference type="Proteomes" id="UP000663090"/>
    </source>
</evidence>
<dbReference type="InterPro" id="IPR039510">
    <property type="entry name" value="Vint_dom"/>
</dbReference>
<dbReference type="RefSeq" id="WP_206715230.1">
    <property type="nucleotide sequence ID" value="NZ_CP071091.1"/>
</dbReference>
<evidence type="ECO:0000313" key="3">
    <source>
        <dbReference type="EMBL" id="QSQ13475.1"/>
    </source>
</evidence>
<accession>A0ABX7N419</accession>
<name>A0ABX7N419_9BACT</name>
<keyword evidence="1" id="KW-0732">Signal</keyword>
<feature type="domain" description="Vint" evidence="2">
    <location>
        <begin position="444"/>
        <end position="516"/>
    </location>
</feature>
<dbReference type="PROSITE" id="PS51257">
    <property type="entry name" value="PROKAR_LIPOPROTEIN"/>
    <property type="match status" value="1"/>
</dbReference>
<dbReference type="CDD" id="cd00081">
    <property type="entry name" value="Hint"/>
    <property type="match status" value="1"/>
</dbReference>
<dbReference type="EMBL" id="CP071091">
    <property type="protein sequence ID" value="QSQ13475.1"/>
    <property type="molecule type" value="Genomic_DNA"/>
</dbReference>
<protein>
    <recommendedName>
        <fullName evidence="2">Vint domain-containing protein</fullName>
    </recommendedName>
</protein>
<evidence type="ECO:0000259" key="2">
    <source>
        <dbReference type="Pfam" id="PF14623"/>
    </source>
</evidence>
<dbReference type="SUPFAM" id="SSF51294">
    <property type="entry name" value="Hedgehog/intein (Hint) domain"/>
    <property type="match status" value="1"/>
</dbReference>
<proteinExistence type="predicted"/>
<sequence>MSRMRRYLVMGSTACLAMLSGCTSSPQGEQLTNAGRTMQGVGDARRLSKAEWNAYRADEGYLHSIAKPDTRVRLNFADPAQYRFAVARLKLAGKTPENSPYLFQALEQRQKDHLSQGLAAGSFASEDPRGLATSAERKEMHLIEAANAGETTPEPNDGAGVARSTFPGGSYYTYADANFTDASGNPLGDLKFVEEYEGGKDLPIATTGNLSLTTQGRYRVSSYKVEDSVEGFKDSYIFTDFGAPAGITSTRPVFSQLLVYAPVDTVLNDNLISVCLNRTWTQDCDYDLTGTPQAVKLPLKGQMSLTSEHLFDAAKITQFKTDTNAGTPTYDVGHLKLILTNAGGGCDVTDGNLIEARMNQFWRGATLSPDKKTFSWDLTGANAAFFDDGCRQVQNEVKLSLRIVLPVVASVGGQTYQSSVTLASPDPRFPRPDYTFKKITVTNSCLAAGTEIELAEGQVAPVESVKAGDRVRNPHKPSLTVMDTAVGTESVPMVRIRNAAGKSLLMTEMHPIQVMARGMVQARHLKTGDLVMTQAGPSKLVEVSRESYAGKVYNVKVGSDAEKLALGADQTVVYANGFVVGDGQIQAKYESIAMTQQNPNVLATLPAKWHRDYVMSAKRK</sequence>
<dbReference type="Gene3D" id="2.170.16.10">
    <property type="entry name" value="Hedgehog/Intein (Hint) domain"/>
    <property type="match status" value="1"/>
</dbReference>
<dbReference type="Pfam" id="PF14623">
    <property type="entry name" value="Vint"/>
    <property type="match status" value="1"/>
</dbReference>
<gene>
    <name evidence="3" type="ORF">JY572_34885</name>
</gene>
<reference evidence="3 4" key="1">
    <citation type="submission" date="2021-02" db="EMBL/GenBank/DDBJ databases">
        <title>De Novo genome assembly of isolated myxobacteria.</title>
        <authorList>
            <person name="Stevens D.C."/>
        </authorList>
    </citation>
    <scope>NUCLEOTIDE SEQUENCE [LARGE SCALE GENOMIC DNA]</scope>
    <source>
        <strain evidence="3 4">SCHIC003</strain>
    </source>
</reference>
<evidence type="ECO:0000256" key="1">
    <source>
        <dbReference type="SAM" id="SignalP"/>
    </source>
</evidence>
<keyword evidence="4" id="KW-1185">Reference proteome</keyword>
<dbReference type="Proteomes" id="UP000663090">
    <property type="component" value="Chromosome"/>
</dbReference>
<dbReference type="InterPro" id="IPR006141">
    <property type="entry name" value="Intein_N"/>
</dbReference>